<proteinExistence type="predicted"/>
<accession>A0A106QC57</accession>
<keyword evidence="1" id="KW-1133">Transmembrane helix</keyword>
<evidence type="ECO:0000313" key="3">
    <source>
        <dbReference type="Proteomes" id="UP000060630"/>
    </source>
</evidence>
<dbReference type="EMBL" id="LPHD01000049">
    <property type="protein sequence ID" value="KWA84280.1"/>
    <property type="molecule type" value="Genomic_DNA"/>
</dbReference>
<comment type="caution">
    <text evidence="2">The sequence shown here is derived from an EMBL/GenBank/DDBJ whole genome shotgun (WGS) entry which is preliminary data.</text>
</comment>
<keyword evidence="1" id="KW-0812">Transmembrane</keyword>
<name>A0A106QC57_9BURK</name>
<feature type="transmembrane region" description="Helical" evidence="1">
    <location>
        <begin position="331"/>
        <end position="353"/>
    </location>
</feature>
<reference evidence="2 3" key="1">
    <citation type="submission" date="2015-11" db="EMBL/GenBank/DDBJ databases">
        <title>Expanding the genomic diversity of Burkholderia species for the development of highly accurate diagnostics.</title>
        <authorList>
            <person name="Sahl J."/>
            <person name="Keim P."/>
            <person name="Wagner D."/>
        </authorList>
    </citation>
    <scope>NUCLEOTIDE SEQUENCE [LARGE SCALE GENOMIC DNA]</scope>
    <source>
        <strain evidence="2 3">MSMB2087WGS</strain>
    </source>
</reference>
<dbReference type="RefSeq" id="WP_060192678.1">
    <property type="nucleotide sequence ID" value="NZ_LPHD01000049.1"/>
</dbReference>
<protein>
    <submittedName>
        <fullName evidence="2">Uncharacterized protein</fullName>
    </submittedName>
</protein>
<gene>
    <name evidence="2" type="ORF">WL29_23270</name>
</gene>
<keyword evidence="1" id="KW-0472">Membrane</keyword>
<dbReference type="Proteomes" id="UP000060630">
    <property type="component" value="Unassembled WGS sequence"/>
</dbReference>
<dbReference type="AlphaFoldDB" id="A0A106QC57"/>
<evidence type="ECO:0000313" key="2">
    <source>
        <dbReference type="EMBL" id="KWA84280.1"/>
    </source>
</evidence>
<sequence length="365" mass="40993">MGTLGLLLLVPLVWPFVAKAIWKHEITLGELATNLAIGVLVVLAGYYGSRYAQAYDVEIHNGRLISKNSETVSCEHSYTCNCRQVCTGSGKDQSCSTTCDTCYEHSYDVDWKLKTEVGDIKVPRVDRQGTLEPPRFSRAQPGDPVSVEKAYQNYIKAAPDSLFNKATEDSLKAQFAGLLPAYPDDVYDLHYVNRVIVQGVPVPDLAQWNSDLQQLLATLGPKKQVNAVVVLTNLANPNFAEALRATWLGGKKNDVVVVLGVTQYPEVAWARVFSWTDRELFKVELRDELQNLHTLDRVKVLAAIRTHIERDFVRKSMKDFAYLQNEIEPPLWMVVLLAIVGLAVSVGVSMYFARNNVRSRQWHRV</sequence>
<evidence type="ECO:0000256" key="1">
    <source>
        <dbReference type="SAM" id="Phobius"/>
    </source>
</evidence>
<organism evidence="2 3">
    <name type="scientific">Burkholderia ubonensis</name>
    <dbReference type="NCBI Taxonomy" id="101571"/>
    <lineage>
        <taxon>Bacteria</taxon>
        <taxon>Pseudomonadati</taxon>
        <taxon>Pseudomonadota</taxon>
        <taxon>Betaproteobacteria</taxon>
        <taxon>Burkholderiales</taxon>
        <taxon>Burkholderiaceae</taxon>
        <taxon>Burkholderia</taxon>
        <taxon>Burkholderia cepacia complex</taxon>
    </lineage>
</organism>